<dbReference type="InterPro" id="IPR006912">
    <property type="entry name" value="Harbinger_derived_prot"/>
</dbReference>
<dbReference type="InterPro" id="IPR001005">
    <property type="entry name" value="SANT/Myb"/>
</dbReference>
<evidence type="ECO:0000259" key="2">
    <source>
        <dbReference type="PROSITE" id="PS50090"/>
    </source>
</evidence>
<dbReference type="PANTHER" id="PTHR47150:SF5">
    <property type="entry name" value="OS07G0546750 PROTEIN"/>
    <property type="match status" value="1"/>
</dbReference>
<dbReference type="EnsemblPlants" id="Bo00576s150.1">
    <property type="protein sequence ID" value="Bo00576s150.1"/>
    <property type="gene ID" value="Bo00576s150"/>
</dbReference>
<sequence length="611" mass="70601">MDSYTQPSRFMDLLNHQQPNTQPSFDISASNVSLFGPWSEEENVEAHTVEDRNERRKWTPTEDHVLISAWLNASKDPVVGNEQKAIAFWKRIAAYFASNPKLPGLQKREPTHCRKRWGKINEGVCKFVGCYDAETKEKSSGQNENDVMKMAHEIYFNDYKVNFTLEHAWLDLRHNQKWCGASTTKDKVQSKKRKLDEHSAQSSTSVAGEDDQSARPIGVKAAKRKEKGLPSQDETRKHVTEDANPTKPRRKERDMKTCFINLCLAFVSGTKTKQEDLCLRREADNIHDGRENSIKFLINNSKISSFIMKTVKKHQGKKKRAYIERQREQGHMQLWNDYFSGDATYPSHMFRRRFRMDKSLFMRIVDRLSAEIPYFQQRRDATGRFGHSPLQKATVSIRMMAYGCPADAVDEYLRLGETTTLLCLEHFVQGIINLFGDEYLRRPMPEDLQRLLDIGELRGFSGMIGSIDCMHWEWKNCPTAWKGTLNDINILDRSPVFDDILQGRAPKVNYIVNVHKYDLAYYLTYGIYPKWATFVQSIPLPQGPKASLFATHQEAVRKDVERAFGVLKARFAIVKNPALLWDKIKIEKIMRACIILHNMIVEDERVGVHSV</sequence>
<organism evidence="3 4">
    <name type="scientific">Brassica oleracea var. oleracea</name>
    <dbReference type="NCBI Taxonomy" id="109376"/>
    <lineage>
        <taxon>Eukaryota</taxon>
        <taxon>Viridiplantae</taxon>
        <taxon>Streptophyta</taxon>
        <taxon>Embryophyta</taxon>
        <taxon>Tracheophyta</taxon>
        <taxon>Spermatophyta</taxon>
        <taxon>Magnoliopsida</taxon>
        <taxon>eudicotyledons</taxon>
        <taxon>Gunneridae</taxon>
        <taxon>Pentapetalae</taxon>
        <taxon>rosids</taxon>
        <taxon>malvids</taxon>
        <taxon>Brassicales</taxon>
        <taxon>Brassicaceae</taxon>
        <taxon>Brassiceae</taxon>
        <taxon>Brassica</taxon>
    </lineage>
</organism>
<evidence type="ECO:0000313" key="4">
    <source>
        <dbReference type="Proteomes" id="UP000032141"/>
    </source>
</evidence>
<evidence type="ECO:0000256" key="1">
    <source>
        <dbReference type="SAM" id="MobiDB-lite"/>
    </source>
</evidence>
<dbReference type="HOGENOM" id="CLU_012390_5_0_1"/>
<protein>
    <recommendedName>
        <fullName evidence="2">Myb-like domain-containing protein</fullName>
    </recommendedName>
</protein>
<feature type="compositionally biased region" description="Basic and acidic residues" evidence="1">
    <location>
        <begin position="184"/>
        <end position="199"/>
    </location>
</feature>
<reference evidence="3" key="1">
    <citation type="journal article" date="2014" name="Genome Biol.">
        <title>Transcriptome and methylome profiling reveals relics of genome dominance in the mesopolyploid Brassica oleracea.</title>
        <authorList>
            <person name="Parkin I.A."/>
            <person name="Koh C."/>
            <person name="Tang H."/>
            <person name="Robinson S.J."/>
            <person name="Kagale S."/>
            <person name="Clarke W.E."/>
            <person name="Town C.D."/>
            <person name="Nixon J."/>
            <person name="Krishnakumar V."/>
            <person name="Bidwell S.L."/>
            <person name="Denoeud F."/>
            <person name="Belcram H."/>
            <person name="Links M.G."/>
            <person name="Just J."/>
            <person name="Clarke C."/>
            <person name="Bender T."/>
            <person name="Huebert T."/>
            <person name="Mason A.S."/>
            <person name="Pires J.C."/>
            <person name="Barker G."/>
            <person name="Moore J."/>
            <person name="Walley P.G."/>
            <person name="Manoli S."/>
            <person name="Batley J."/>
            <person name="Edwards D."/>
            <person name="Nelson M.N."/>
            <person name="Wang X."/>
            <person name="Paterson A.H."/>
            <person name="King G."/>
            <person name="Bancroft I."/>
            <person name="Chalhoub B."/>
            <person name="Sharpe A.G."/>
        </authorList>
    </citation>
    <scope>NUCLEOTIDE SEQUENCE [LARGE SCALE GENOMIC DNA]</scope>
    <source>
        <strain evidence="3">cv. TO1000</strain>
    </source>
</reference>
<name>A0A0D2ZPS1_BRAOL</name>
<dbReference type="PROSITE" id="PS50090">
    <property type="entry name" value="MYB_LIKE"/>
    <property type="match status" value="1"/>
</dbReference>
<evidence type="ECO:0000313" key="3">
    <source>
        <dbReference type="EnsemblPlants" id="Bo00576s150.1"/>
    </source>
</evidence>
<dbReference type="AlphaFoldDB" id="A0A0D2ZPS1"/>
<dbReference type="Gramene" id="Bo00576s150.1">
    <property type="protein sequence ID" value="Bo00576s150.1"/>
    <property type="gene ID" value="Bo00576s150"/>
</dbReference>
<dbReference type="Gene3D" id="1.10.10.60">
    <property type="entry name" value="Homeodomain-like"/>
    <property type="match status" value="1"/>
</dbReference>
<feature type="region of interest" description="Disordered" evidence="1">
    <location>
        <begin position="181"/>
        <end position="251"/>
    </location>
</feature>
<keyword evidence="4" id="KW-1185">Reference proteome</keyword>
<reference evidence="3" key="2">
    <citation type="submission" date="2015-06" db="UniProtKB">
        <authorList>
            <consortium name="EnsemblPlants"/>
        </authorList>
    </citation>
    <scope>IDENTIFICATION</scope>
</reference>
<accession>A0A0D2ZPS1</accession>
<proteinExistence type="predicted"/>
<feature type="domain" description="Myb-like" evidence="2">
    <location>
        <begin position="50"/>
        <end position="121"/>
    </location>
</feature>
<dbReference type="Pfam" id="PF04827">
    <property type="entry name" value="Plant_tran"/>
    <property type="match status" value="1"/>
</dbReference>
<dbReference type="PANTHER" id="PTHR47150">
    <property type="entry name" value="OS12G0169200 PROTEIN"/>
    <property type="match status" value="1"/>
</dbReference>
<dbReference type="Proteomes" id="UP000032141">
    <property type="component" value="Unassembled WGS sequence"/>
</dbReference>